<dbReference type="PANTHER" id="PTHR35546">
    <property type="entry name" value="F-BOX PROTEIN INTERACTION DOMAIN PROTEIN-RELATED"/>
    <property type="match status" value="1"/>
</dbReference>
<dbReference type="AlphaFoldDB" id="A0A9R1C4V6"/>
<dbReference type="PANTHER" id="PTHR35546:SF110">
    <property type="entry name" value="F-BOX DOMAIN-CONTAINING PROTEIN"/>
    <property type="match status" value="1"/>
</dbReference>
<protein>
    <recommendedName>
        <fullName evidence="2">F-box domain-containing protein</fullName>
    </recommendedName>
</protein>
<evidence type="ECO:0000313" key="4">
    <source>
        <dbReference type="Proteomes" id="UP000324705"/>
    </source>
</evidence>
<dbReference type="Pfam" id="PF07734">
    <property type="entry name" value="FBA_1"/>
    <property type="match status" value="1"/>
</dbReference>
<keyword evidence="4" id="KW-1185">Reference proteome</keyword>
<dbReference type="InterPro" id="IPR055290">
    <property type="entry name" value="At3g26010-like"/>
</dbReference>
<dbReference type="InterPro" id="IPR017451">
    <property type="entry name" value="F-box-assoc_interact_dom"/>
</dbReference>
<dbReference type="OMA" id="PTMSSHF"/>
<feature type="domain" description="F-box" evidence="2">
    <location>
        <begin position="26"/>
        <end position="66"/>
    </location>
</feature>
<dbReference type="InterPro" id="IPR006527">
    <property type="entry name" value="F-box-assoc_dom_typ1"/>
</dbReference>
<dbReference type="Pfam" id="PF00646">
    <property type="entry name" value="F-box"/>
    <property type="match status" value="1"/>
</dbReference>
<evidence type="ECO:0000259" key="2">
    <source>
        <dbReference type="SMART" id="SM00256"/>
    </source>
</evidence>
<evidence type="ECO:0000256" key="1">
    <source>
        <dbReference type="SAM" id="MobiDB-lite"/>
    </source>
</evidence>
<dbReference type="SMART" id="SM00256">
    <property type="entry name" value="FBOX"/>
    <property type="match status" value="1"/>
</dbReference>
<name>A0A9R1C4V6_TRITD</name>
<dbReference type="Gene3D" id="1.20.1280.50">
    <property type="match status" value="1"/>
</dbReference>
<dbReference type="InterPro" id="IPR036047">
    <property type="entry name" value="F-box-like_dom_sf"/>
</dbReference>
<dbReference type="Gramene" id="TRITD7Bv1G202710.1">
    <property type="protein sequence ID" value="TRITD7Bv1G202710.1"/>
    <property type="gene ID" value="TRITD7Bv1G202710"/>
</dbReference>
<feature type="compositionally biased region" description="Basic and acidic residues" evidence="1">
    <location>
        <begin position="1"/>
        <end position="12"/>
    </location>
</feature>
<dbReference type="Proteomes" id="UP000324705">
    <property type="component" value="Chromosome 7B"/>
</dbReference>
<evidence type="ECO:0000313" key="3">
    <source>
        <dbReference type="EMBL" id="VAI92402.1"/>
    </source>
</evidence>
<reference evidence="3 4" key="1">
    <citation type="submission" date="2017-09" db="EMBL/GenBank/DDBJ databases">
        <authorList>
            <consortium name="International Durum Wheat Genome Sequencing Consortium (IDWGSC)"/>
            <person name="Milanesi L."/>
        </authorList>
    </citation>
    <scope>NUCLEOTIDE SEQUENCE [LARGE SCALE GENOMIC DNA]</scope>
    <source>
        <strain evidence="4">cv. Svevo</strain>
    </source>
</reference>
<sequence>MSMPADRSRPRESSSPPYGGMAAERLADDLLVEILARVPARSVCRFKCVSKDWLSLIDHPDHRRKLPQTLAGFFYTRSDNGELPLETEVRFAGVSGKRCPPVDTSFAFLPSHRRVDLLDCCNGLLLCRWYGVSALGDEFCYIVCNPATKEWVSLPDRSHENKVGIERLGFDPTMSSHFYVFVLLENVNFNAYLAEVEVYSSETKRWVYKEIGWNKRIVLPAEQSSAVFLNGCLHFYSFGKRSPFFIGVVDTAGETSMNFHILDNLNNGFIQHSQDCLHYAKFKRGDGNVV</sequence>
<proteinExistence type="predicted"/>
<dbReference type="InterPro" id="IPR001810">
    <property type="entry name" value="F-box_dom"/>
</dbReference>
<dbReference type="EMBL" id="LT934124">
    <property type="protein sequence ID" value="VAI92402.1"/>
    <property type="molecule type" value="Genomic_DNA"/>
</dbReference>
<dbReference type="SUPFAM" id="SSF81383">
    <property type="entry name" value="F-box domain"/>
    <property type="match status" value="1"/>
</dbReference>
<gene>
    <name evidence="3" type="ORF">TRITD_7Bv1G202710</name>
</gene>
<dbReference type="CDD" id="cd22157">
    <property type="entry name" value="F-box_AtFBW1-like"/>
    <property type="match status" value="1"/>
</dbReference>
<organism evidence="3 4">
    <name type="scientific">Triticum turgidum subsp. durum</name>
    <name type="common">Durum wheat</name>
    <name type="synonym">Triticum durum</name>
    <dbReference type="NCBI Taxonomy" id="4567"/>
    <lineage>
        <taxon>Eukaryota</taxon>
        <taxon>Viridiplantae</taxon>
        <taxon>Streptophyta</taxon>
        <taxon>Embryophyta</taxon>
        <taxon>Tracheophyta</taxon>
        <taxon>Spermatophyta</taxon>
        <taxon>Magnoliopsida</taxon>
        <taxon>Liliopsida</taxon>
        <taxon>Poales</taxon>
        <taxon>Poaceae</taxon>
        <taxon>BOP clade</taxon>
        <taxon>Pooideae</taxon>
        <taxon>Triticodae</taxon>
        <taxon>Triticeae</taxon>
        <taxon>Triticinae</taxon>
        <taxon>Triticum</taxon>
    </lineage>
</organism>
<feature type="region of interest" description="Disordered" evidence="1">
    <location>
        <begin position="1"/>
        <end position="20"/>
    </location>
</feature>
<accession>A0A9R1C4V6</accession>
<dbReference type="NCBIfam" id="TIGR01640">
    <property type="entry name" value="F_box_assoc_1"/>
    <property type="match status" value="1"/>
</dbReference>